<dbReference type="GO" id="GO:0022857">
    <property type="term" value="F:transmembrane transporter activity"/>
    <property type="evidence" value="ECO:0007669"/>
    <property type="project" value="InterPro"/>
</dbReference>
<dbReference type="RefSeq" id="WP_081251429.1">
    <property type="nucleotide sequence ID" value="NZ_CP021079.1"/>
</dbReference>
<keyword evidence="3" id="KW-1003">Cell membrane</keyword>
<dbReference type="EMBL" id="QEXO01000001">
    <property type="protein sequence ID" value="PWE15839.1"/>
    <property type="molecule type" value="Genomic_DNA"/>
</dbReference>
<dbReference type="PROSITE" id="PS50850">
    <property type="entry name" value="MFS"/>
    <property type="match status" value="1"/>
</dbReference>
<evidence type="ECO:0000256" key="6">
    <source>
        <dbReference type="ARBA" id="ARBA00023136"/>
    </source>
</evidence>
<dbReference type="CDD" id="cd17369">
    <property type="entry name" value="MFS_ShiA_like"/>
    <property type="match status" value="1"/>
</dbReference>
<proteinExistence type="predicted"/>
<feature type="transmembrane region" description="Helical" evidence="7">
    <location>
        <begin position="354"/>
        <end position="373"/>
    </location>
</feature>
<dbReference type="Proteomes" id="UP000245216">
    <property type="component" value="Unassembled WGS sequence"/>
</dbReference>
<dbReference type="PANTHER" id="PTHR43045:SF1">
    <property type="entry name" value="SHIKIMATE TRANSPORTER"/>
    <property type="match status" value="1"/>
</dbReference>
<keyword evidence="4 7" id="KW-0812">Transmembrane</keyword>
<dbReference type="InterPro" id="IPR036259">
    <property type="entry name" value="MFS_trans_sf"/>
</dbReference>
<dbReference type="STRING" id="511.UZ73_01425"/>
<feature type="transmembrane region" description="Helical" evidence="7">
    <location>
        <begin position="127"/>
        <end position="147"/>
    </location>
</feature>
<dbReference type="SUPFAM" id="SSF103473">
    <property type="entry name" value="MFS general substrate transporter"/>
    <property type="match status" value="1"/>
</dbReference>
<feature type="transmembrane region" description="Helical" evidence="7">
    <location>
        <begin position="394"/>
        <end position="415"/>
    </location>
</feature>
<dbReference type="FunFam" id="1.20.1250.20:FF:000001">
    <property type="entry name" value="Dicarboxylate MFS transporter"/>
    <property type="match status" value="1"/>
</dbReference>
<accession>A0A2U2BPA5</accession>
<feature type="transmembrane region" description="Helical" evidence="7">
    <location>
        <begin position="328"/>
        <end position="348"/>
    </location>
</feature>
<feature type="transmembrane region" description="Helical" evidence="7">
    <location>
        <begin position="103"/>
        <end position="121"/>
    </location>
</feature>
<evidence type="ECO:0000313" key="9">
    <source>
        <dbReference type="EMBL" id="PWE15839.1"/>
    </source>
</evidence>
<name>A0A2U2BPA5_ALCFA</name>
<protein>
    <submittedName>
        <fullName evidence="9">MFS transporter</fullName>
    </submittedName>
</protein>
<feature type="transmembrane region" description="Helical" evidence="7">
    <location>
        <begin position="168"/>
        <end position="190"/>
    </location>
</feature>
<evidence type="ECO:0000256" key="2">
    <source>
        <dbReference type="ARBA" id="ARBA00022448"/>
    </source>
</evidence>
<feature type="transmembrane region" description="Helical" evidence="7">
    <location>
        <begin position="298"/>
        <end position="321"/>
    </location>
</feature>
<organism evidence="9 10">
    <name type="scientific">Alcaligenes faecalis</name>
    <dbReference type="NCBI Taxonomy" id="511"/>
    <lineage>
        <taxon>Bacteria</taxon>
        <taxon>Pseudomonadati</taxon>
        <taxon>Pseudomonadota</taxon>
        <taxon>Betaproteobacteria</taxon>
        <taxon>Burkholderiales</taxon>
        <taxon>Alcaligenaceae</taxon>
        <taxon>Alcaligenes</taxon>
    </lineage>
</organism>
<dbReference type="Pfam" id="PF07690">
    <property type="entry name" value="MFS_1"/>
    <property type="match status" value="1"/>
</dbReference>
<feature type="domain" description="Major facilitator superfamily (MFS) profile" evidence="8">
    <location>
        <begin position="30"/>
        <end position="447"/>
    </location>
</feature>
<reference evidence="9 10" key="1">
    <citation type="submission" date="2018-05" db="EMBL/GenBank/DDBJ databases">
        <title>Genome Sequence of an Efficient Indole-Degrading Bacterium, Alcaligenes sp.YBY.</title>
        <authorList>
            <person name="Yang B."/>
        </authorList>
    </citation>
    <scope>NUCLEOTIDE SEQUENCE [LARGE SCALE GENOMIC DNA]</scope>
    <source>
        <strain evidence="9 10">YBY</strain>
    </source>
</reference>
<comment type="caution">
    <text evidence="9">The sequence shown here is derived from an EMBL/GenBank/DDBJ whole genome shotgun (WGS) entry which is preliminary data.</text>
</comment>
<reference evidence="9 10" key="2">
    <citation type="submission" date="2018-05" db="EMBL/GenBank/DDBJ databases">
        <authorList>
            <person name="Lanie J.A."/>
            <person name="Ng W.-L."/>
            <person name="Kazmierczak K.M."/>
            <person name="Andrzejewski T.M."/>
            <person name="Davidsen T.M."/>
            <person name="Wayne K.J."/>
            <person name="Tettelin H."/>
            <person name="Glass J.I."/>
            <person name="Rusch D."/>
            <person name="Podicherti R."/>
            <person name="Tsui H.-C.T."/>
            <person name="Winkler M.E."/>
        </authorList>
    </citation>
    <scope>NUCLEOTIDE SEQUENCE [LARGE SCALE GENOMIC DNA]</scope>
    <source>
        <strain evidence="9 10">YBY</strain>
    </source>
</reference>
<evidence type="ECO:0000313" key="10">
    <source>
        <dbReference type="Proteomes" id="UP000245216"/>
    </source>
</evidence>
<evidence type="ECO:0000259" key="8">
    <source>
        <dbReference type="PROSITE" id="PS50850"/>
    </source>
</evidence>
<comment type="subcellular location">
    <subcellularLocation>
        <location evidence="1">Cell membrane</location>
        <topology evidence="1">Multi-pass membrane protein</topology>
    </subcellularLocation>
</comment>
<evidence type="ECO:0000256" key="7">
    <source>
        <dbReference type="SAM" id="Phobius"/>
    </source>
</evidence>
<sequence>MSISVKADSLGDSATQERQALEEEKSMRRVVMASVIGTTVEWYDFLLYGTAAALVFNKIFFPGLDPLMGTLAALGSFAVGFIARPLGGVVFGHFGDRVGRKSMLMLTMFLMGGGTFAIGLLPTYEQIGIWAPIALILLRIIQGFGIGGEWGGAALMVIEHAPRDRRGFYGSLVQVGFPLGMLASTGILAWLSRLPEAEFLSWGWRVPFLLSVVLVALGFYIRLQVVESPVFQVSQVEGEKAGSEVKTDKAPLWQILTKHRLNLCLSIGLKVCEVAWVYILTVFVIVYGTNALNLPKGLILDGVLLGAVLEIGFIPLFGYLSDKVGRKALYYFGSCFVLLAVYPLFLCLETRDPTLIIGAIAACMVFGHGPMYGPQAAYLPELFGTKVRYSGASLGCQVAAGVGGGLAPMLATWLLASQGHYWGVAVMVLVLAVITLWATWRSPETYRDDLTKTQ</sequence>
<feature type="transmembrane region" description="Helical" evidence="7">
    <location>
        <begin position="30"/>
        <end position="56"/>
    </location>
</feature>
<evidence type="ECO:0000256" key="5">
    <source>
        <dbReference type="ARBA" id="ARBA00022989"/>
    </source>
</evidence>
<keyword evidence="5 7" id="KW-1133">Transmembrane helix</keyword>
<gene>
    <name evidence="9" type="ORF">DF183_03675</name>
</gene>
<keyword evidence="6 7" id="KW-0472">Membrane</keyword>
<dbReference type="InterPro" id="IPR011701">
    <property type="entry name" value="MFS"/>
</dbReference>
<dbReference type="AlphaFoldDB" id="A0A2U2BPA5"/>
<dbReference type="GO" id="GO:0005886">
    <property type="term" value="C:plasma membrane"/>
    <property type="evidence" value="ECO:0007669"/>
    <property type="project" value="UniProtKB-SubCell"/>
</dbReference>
<feature type="transmembrane region" description="Helical" evidence="7">
    <location>
        <begin position="68"/>
        <end position="91"/>
    </location>
</feature>
<evidence type="ECO:0000256" key="4">
    <source>
        <dbReference type="ARBA" id="ARBA00022692"/>
    </source>
</evidence>
<feature type="transmembrane region" description="Helical" evidence="7">
    <location>
        <begin position="202"/>
        <end position="221"/>
    </location>
</feature>
<dbReference type="PANTHER" id="PTHR43045">
    <property type="entry name" value="SHIKIMATE TRANSPORTER"/>
    <property type="match status" value="1"/>
</dbReference>
<evidence type="ECO:0000256" key="3">
    <source>
        <dbReference type="ARBA" id="ARBA00022475"/>
    </source>
</evidence>
<dbReference type="InterPro" id="IPR020846">
    <property type="entry name" value="MFS_dom"/>
</dbReference>
<evidence type="ECO:0000256" key="1">
    <source>
        <dbReference type="ARBA" id="ARBA00004651"/>
    </source>
</evidence>
<dbReference type="Gene3D" id="1.20.1250.20">
    <property type="entry name" value="MFS general substrate transporter like domains"/>
    <property type="match status" value="2"/>
</dbReference>
<feature type="transmembrane region" description="Helical" evidence="7">
    <location>
        <begin position="263"/>
        <end position="286"/>
    </location>
</feature>
<feature type="transmembrane region" description="Helical" evidence="7">
    <location>
        <begin position="421"/>
        <end position="440"/>
    </location>
</feature>
<keyword evidence="2" id="KW-0813">Transport</keyword>